<organism evidence="1 2">
    <name type="scientific">Rubellimicrobium roseum</name>
    <dbReference type="NCBI Taxonomy" id="687525"/>
    <lineage>
        <taxon>Bacteria</taxon>
        <taxon>Pseudomonadati</taxon>
        <taxon>Pseudomonadota</taxon>
        <taxon>Alphaproteobacteria</taxon>
        <taxon>Rhodobacterales</taxon>
        <taxon>Roseobacteraceae</taxon>
        <taxon>Rubellimicrobium</taxon>
    </lineage>
</organism>
<sequence>MVSLGLGLGITHIRPPARPNDPDTKDIETALAERRLINAKHESSDLVLAPYALYRGEDDRDVLLLAVVLRTSGVPLNAWEPRPFEVRKLAQVSVRADTFFPSHAFDKSVYGDRLIEAVHLSQD</sequence>
<gene>
    <name evidence="1" type="ORF">FHG71_02825</name>
</gene>
<dbReference type="RefSeq" id="WP_139080106.1">
    <property type="nucleotide sequence ID" value="NZ_VDFV01000002.1"/>
</dbReference>
<evidence type="ECO:0000313" key="2">
    <source>
        <dbReference type="Proteomes" id="UP000305709"/>
    </source>
</evidence>
<protein>
    <submittedName>
        <fullName evidence="1">Uncharacterized protein</fullName>
    </submittedName>
</protein>
<dbReference type="Proteomes" id="UP000305709">
    <property type="component" value="Unassembled WGS sequence"/>
</dbReference>
<reference evidence="1 2" key="1">
    <citation type="submission" date="2019-06" db="EMBL/GenBank/DDBJ databases">
        <authorList>
            <person name="Jiang L."/>
        </authorList>
    </citation>
    <scope>NUCLEOTIDE SEQUENCE [LARGE SCALE GENOMIC DNA]</scope>
    <source>
        <strain evidence="1 2">YIM 48858</strain>
    </source>
</reference>
<evidence type="ECO:0000313" key="1">
    <source>
        <dbReference type="EMBL" id="TNC74144.1"/>
    </source>
</evidence>
<name>A0A5C4NH38_9RHOB</name>
<accession>A0A5C4NH38</accession>
<dbReference type="AlphaFoldDB" id="A0A5C4NH38"/>
<keyword evidence="2" id="KW-1185">Reference proteome</keyword>
<dbReference type="EMBL" id="VDFV01000002">
    <property type="protein sequence ID" value="TNC74144.1"/>
    <property type="molecule type" value="Genomic_DNA"/>
</dbReference>
<proteinExistence type="predicted"/>
<comment type="caution">
    <text evidence="1">The sequence shown here is derived from an EMBL/GenBank/DDBJ whole genome shotgun (WGS) entry which is preliminary data.</text>
</comment>